<dbReference type="EMBL" id="CM016554">
    <property type="protein sequence ID" value="TKW29679.1"/>
    <property type="molecule type" value="Genomic_DNA"/>
</dbReference>
<dbReference type="AlphaFoldDB" id="A0A4U6VPK6"/>
<organism evidence="2 3">
    <name type="scientific">Setaria viridis</name>
    <name type="common">Green bristlegrass</name>
    <name type="synonym">Setaria italica subsp. viridis</name>
    <dbReference type="NCBI Taxonomy" id="4556"/>
    <lineage>
        <taxon>Eukaryota</taxon>
        <taxon>Viridiplantae</taxon>
        <taxon>Streptophyta</taxon>
        <taxon>Embryophyta</taxon>
        <taxon>Tracheophyta</taxon>
        <taxon>Spermatophyta</taxon>
        <taxon>Magnoliopsida</taxon>
        <taxon>Liliopsida</taxon>
        <taxon>Poales</taxon>
        <taxon>Poaceae</taxon>
        <taxon>PACMAD clade</taxon>
        <taxon>Panicoideae</taxon>
        <taxon>Panicodae</taxon>
        <taxon>Paniceae</taxon>
        <taxon>Cenchrinae</taxon>
        <taxon>Setaria</taxon>
    </lineage>
</organism>
<keyword evidence="3" id="KW-1185">Reference proteome</keyword>
<dbReference type="Gramene" id="TKW29679">
    <property type="protein sequence ID" value="TKW29679"/>
    <property type="gene ID" value="SEVIR_3G412032v2"/>
</dbReference>
<evidence type="ECO:0000256" key="1">
    <source>
        <dbReference type="SAM" id="SignalP"/>
    </source>
</evidence>
<protein>
    <recommendedName>
        <fullName evidence="4">Secreted protein</fullName>
    </recommendedName>
</protein>
<evidence type="ECO:0000313" key="2">
    <source>
        <dbReference type="EMBL" id="TKW29679.1"/>
    </source>
</evidence>
<keyword evidence="1" id="KW-0732">Signal</keyword>
<feature type="chain" id="PRO_5020369491" description="Secreted protein" evidence="1">
    <location>
        <begin position="21"/>
        <end position="82"/>
    </location>
</feature>
<name>A0A4U6VPK6_SETVI</name>
<gene>
    <name evidence="2" type="ORF">SEVIR_3G412032v2</name>
</gene>
<evidence type="ECO:0000313" key="3">
    <source>
        <dbReference type="Proteomes" id="UP000298652"/>
    </source>
</evidence>
<proteinExistence type="predicted"/>
<dbReference type="Proteomes" id="UP000298652">
    <property type="component" value="Chromosome 3"/>
</dbReference>
<accession>A0A4U6VPK6</accession>
<sequence>MRISCLVLSVLSCMKIPMPAFLDLLPLVSCSRCICVYPYTIRRSLVVYGRCWLRPCRWIGGVVLLIFKGESSDSVWRSRSSC</sequence>
<reference evidence="2" key="1">
    <citation type="submission" date="2019-03" db="EMBL/GenBank/DDBJ databases">
        <title>WGS assembly of Setaria viridis.</title>
        <authorList>
            <person name="Huang P."/>
            <person name="Jenkins J."/>
            <person name="Grimwood J."/>
            <person name="Barry K."/>
            <person name="Healey A."/>
            <person name="Mamidi S."/>
            <person name="Sreedasyam A."/>
            <person name="Shu S."/>
            <person name="Feldman M."/>
            <person name="Wu J."/>
            <person name="Yu Y."/>
            <person name="Chen C."/>
            <person name="Johnson J."/>
            <person name="Rokhsar D."/>
            <person name="Baxter I."/>
            <person name="Schmutz J."/>
            <person name="Brutnell T."/>
            <person name="Kellogg E."/>
        </authorList>
    </citation>
    <scope>NUCLEOTIDE SEQUENCE [LARGE SCALE GENOMIC DNA]</scope>
</reference>
<feature type="signal peptide" evidence="1">
    <location>
        <begin position="1"/>
        <end position="20"/>
    </location>
</feature>
<evidence type="ECO:0008006" key="4">
    <source>
        <dbReference type="Google" id="ProtNLM"/>
    </source>
</evidence>